<keyword evidence="6" id="KW-0999">Mitochondrion inner membrane</keyword>
<feature type="compositionally biased region" description="Basic and acidic residues" evidence="11">
    <location>
        <begin position="115"/>
        <end position="130"/>
    </location>
</feature>
<gene>
    <name evidence="13" type="ORF">GRF29_19g2350418</name>
</gene>
<evidence type="ECO:0000256" key="1">
    <source>
        <dbReference type="ARBA" id="ARBA00003195"/>
    </source>
</evidence>
<evidence type="ECO:0000256" key="4">
    <source>
        <dbReference type="ARBA" id="ARBA00022448"/>
    </source>
</evidence>
<dbReference type="InterPro" id="IPR007741">
    <property type="entry name" value="Ribosomal_mL43/mS25/NADH_DH"/>
</dbReference>
<dbReference type="Proteomes" id="UP001280581">
    <property type="component" value="Unassembled WGS sequence"/>
</dbReference>
<evidence type="ECO:0000256" key="5">
    <source>
        <dbReference type="ARBA" id="ARBA00022660"/>
    </source>
</evidence>
<sequence>MASKYGFAKQLKELRFLFCQTSEHSAATRSFLTKSYPTMKKHNPYTPILLREASGTEPKVFARFEFGKEKSISLKGRPPNSTAAPEHRPPPMPLTDTAQVWTTRPSSSTSPSSSRRHEPATPPDHARGKAQEVMPAIVAADWKARPIVTPSPSTAIQSSCLYKCSPGGATTQPPNSAQSVLLAMHSIFHAAKKSSASIASAPVADAQSSQELVANPCSLEASRPGAGLPSASSRSGSGENEPAHHVDELRTKVHYYDSLFPKLDEHVKRYEAEIEQVRTLSIEKERQIDIQEAEIDRLRSAKTSLEHQVAELDEQVTRGEQRVDELVKVVNSLRSQNVSKDSQNVDLSDIARNALMDHLESENIRLTQEGLDQEKLLNVHASDHEHAVRRLEADHDAELNLMLHNLQEERATTERLTVKLEQVTREKARIEKDTSSKAVLEELDREARSKKQSKQLQDAIAYTDALGNSARLRQNGVEVEYHHMATLCRIAQAQEKNITRLSTATEQLKAENRRLERQFSNVPATAPSRSRTITFADELPLRADASNPTSGTTRQDATTGIVHTSRRRLEKRTSSWLHNGPTAFATRNAPSARIGPASHTTPTALTPSNTPETPSKRSSLRQKLRRSFSFGKAKTPVNADDAVE</sequence>
<evidence type="ECO:0000256" key="9">
    <source>
        <dbReference type="ARBA" id="ARBA00023136"/>
    </source>
</evidence>
<feature type="region of interest" description="Disordered" evidence="11">
    <location>
        <begin position="71"/>
        <end position="130"/>
    </location>
</feature>
<evidence type="ECO:0000256" key="11">
    <source>
        <dbReference type="SAM" id="MobiDB-lite"/>
    </source>
</evidence>
<proteinExistence type="inferred from homology"/>
<keyword evidence="4" id="KW-0813">Transport</keyword>
<feature type="compositionally biased region" description="Polar residues" evidence="11">
    <location>
        <begin position="598"/>
        <end position="613"/>
    </location>
</feature>
<evidence type="ECO:0000313" key="14">
    <source>
        <dbReference type="Proteomes" id="UP001280581"/>
    </source>
</evidence>
<keyword evidence="8" id="KW-0496">Mitochondrion</keyword>
<feature type="compositionally biased region" description="Polar residues" evidence="11">
    <location>
        <begin position="546"/>
        <end position="562"/>
    </location>
</feature>
<feature type="compositionally biased region" description="Low complexity" evidence="11">
    <location>
        <begin position="102"/>
        <end position="113"/>
    </location>
</feature>
<evidence type="ECO:0000256" key="8">
    <source>
        <dbReference type="ARBA" id="ARBA00023128"/>
    </source>
</evidence>
<evidence type="ECO:0000313" key="13">
    <source>
        <dbReference type="EMBL" id="KAK3215126.1"/>
    </source>
</evidence>
<dbReference type="SUPFAM" id="SSF52833">
    <property type="entry name" value="Thioredoxin-like"/>
    <property type="match status" value="1"/>
</dbReference>
<dbReference type="AlphaFoldDB" id="A0AAN6M6Q8"/>
<keyword evidence="14" id="KW-1185">Reference proteome</keyword>
<comment type="caution">
    <text evidence="13">The sequence shown here is derived from an EMBL/GenBank/DDBJ whole genome shotgun (WGS) entry which is preliminary data.</text>
</comment>
<name>A0AAN6M6Q8_9PLEO</name>
<dbReference type="Pfam" id="PF05047">
    <property type="entry name" value="L51_S25_CI-B8"/>
    <property type="match status" value="1"/>
</dbReference>
<dbReference type="SMART" id="SM00916">
    <property type="entry name" value="L51_S25_CI-B8"/>
    <property type="match status" value="1"/>
</dbReference>
<dbReference type="InterPro" id="IPR016464">
    <property type="entry name" value="NADH_Ub_cplx-1_asu_su-2"/>
</dbReference>
<feature type="region of interest" description="Disordered" evidence="11">
    <location>
        <begin position="219"/>
        <end position="245"/>
    </location>
</feature>
<comment type="similarity">
    <text evidence="3">Belongs to the complex I NDUFA2 subunit family.</text>
</comment>
<accession>A0AAN6M6Q8</accession>
<reference evidence="13 14" key="1">
    <citation type="submission" date="2021-02" db="EMBL/GenBank/DDBJ databases">
        <title>Genome assembly of Pseudopithomyces chartarum.</title>
        <authorList>
            <person name="Jauregui R."/>
            <person name="Singh J."/>
            <person name="Voisey C."/>
        </authorList>
    </citation>
    <scope>NUCLEOTIDE SEQUENCE [LARGE SCALE GENOMIC DNA]</scope>
    <source>
        <strain evidence="13 14">AGR01</strain>
    </source>
</reference>
<feature type="coiled-coil region" evidence="10">
    <location>
        <begin position="403"/>
        <end position="433"/>
    </location>
</feature>
<dbReference type="InterPro" id="IPR036249">
    <property type="entry name" value="Thioredoxin-like_sf"/>
</dbReference>
<feature type="coiled-coil region" evidence="10">
    <location>
        <begin position="267"/>
        <end position="322"/>
    </location>
</feature>
<dbReference type="PANTHER" id="PTHR12878:SF0">
    <property type="entry name" value="NADH DEHYDROGENASE [UBIQUINONE] 1 ALPHA SUBCOMPLEX SUBUNIT 2"/>
    <property type="match status" value="1"/>
</dbReference>
<feature type="coiled-coil region" evidence="10">
    <location>
        <begin position="491"/>
        <end position="518"/>
    </location>
</feature>
<dbReference type="GO" id="GO:0005743">
    <property type="term" value="C:mitochondrial inner membrane"/>
    <property type="evidence" value="ECO:0007669"/>
    <property type="project" value="UniProtKB-SubCell"/>
</dbReference>
<evidence type="ECO:0000256" key="7">
    <source>
        <dbReference type="ARBA" id="ARBA00022982"/>
    </source>
</evidence>
<feature type="domain" description="Ribosomal protein/NADH dehydrogenase" evidence="12">
    <location>
        <begin position="20"/>
        <end position="82"/>
    </location>
</feature>
<evidence type="ECO:0000256" key="10">
    <source>
        <dbReference type="SAM" id="Coils"/>
    </source>
</evidence>
<keyword evidence="5" id="KW-0679">Respiratory chain</keyword>
<organism evidence="13 14">
    <name type="scientific">Pseudopithomyces chartarum</name>
    <dbReference type="NCBI Taxonomy" id="1892770"/>
    <lineage>
        <taxon>Eukaryota</taxon>
        <taxon>Fungi</taxon>
        <taxon>Dikarya</taxon>
        <taxon>Ascomycota</taxon>
        <taxon>Pezizomycotina</taxon>
        <taxon>Dothideomycetes</taxon>
        <taxon>Pleosporomycetidae</taxon>
        <taxon>Pleosporales</taxon>
        <taxon>Massarineae</taxon>
        <taxon>Didymosphaeriaceae</taxon>
        <taxon>Pseudopithomyces</taxon>
    </lineage>
</organism>
<keyword evidence="7" id="KW-0249">Electron transport</keyword>
<dbReference type="EMBL" id="WVTA01000003">
    <property type="protein sequence ID" value="KAK3215126.1"/>
    <property type="molecule type" value="Genomic_DNA"/>
</dbReference>
<evidence type="ECO:0000256" key="6">
    <source>
        <dbReference type="ARBA" id="ARBA00022792"/>
    </source>
</evidence>
<evidence type="ECO:0000256" key="2">
    <source>
        <dbReference type="ARBA" id="ARBA00004443"/>
    </source>
</evidence>
<evidence type="ECO:0000256" key="3">
    <source>
        <dbReference type="ARBA" id="ARBA00008939"/>
    </source>
</evidence>
<comment type="function">
    <text evidence="1">Accessory subunit of the mitochondrial membrane respiratory chain NADH dehydrogenase (Complex I), that is believed not to be involved in catalysis. Complex I functions in the transfer of electrons from NADH to the respiratory chain. The immediate electron acceptor for the enzyme is believed to be ubiquinone.</text>
</comment>
<comment type="subcellular location">
    <subcellularLocation>
        <location evidence="2">Mitochondrion inner membrane</location>
        <topology evidence="2">Peripheral membrane protein</topology>
        <orientation evidence="2">Matrix side</orientation>
    </subcellularLocation>
</comment>
<evidence type="ECO:0000259" key="12">
    <source>
        <dbReference type="SMART" id="SM00916"/>
    </source>
</evidence>
<keyword evidence="10" id="KW-0175">Coiled coil</keyword>
<feature type="region of interest" description="Disordered" evidence="11">
    <location>
        <begin position="521"/>
        <end position="644"/>
    </location>
</feature>
<protein>
    <recommendedName>
        <fullName evidence="12">Ribosomal protein/NADH dehydrogenase domain-containing protein</fullName>
    </recommendedName>
</protein>
<dbReference type="Gene3D" id="3.40.30.10">
    <property type="entry name" value="Glutaredoxin"/>
    <property type="match status" value="1"/>
</dbReference>
<dbReference type="PANTHER" id="PTHR12878">
    <property type="entry name" value="NADH-UBIQUINONE OXIDOREDUCTASE B8 SUBUNIT"/>
    <property type="match status" value="1"/>
</dbReference>
<feature type="compositionally biased region" description="Polar residues" evidence="11">
    <location>
        <begin position="521"/>
        <end position="533"/>
    </location>
</feature>
<keyword evidence="9" id="KW-0472">Membrane</keyword>